<dbReference type="InterPro" id="IPR050638">
    <property type="entry name" value="AA-Vitamin_Transporters"/>
</dbReference>
<dbReference type="Proteomes" id="UP000239549">
    <property type="component" value="Unassembled WGS sequence"/>
</dbReference>
<feature type="transmembrane region" description="Helical" evidence="6">
    <location>
        <begin position="41"/>
        <end position="59"/>
    </location>
</feature>
<keyword evidence="3 6" id="KW-0812">Transmembrane</keyword>
<feature type="transmembrane region" description="Helical" evidence="6">
    <location>
        <begin position="149"/>
        <end position="173"/>
    </location>
</feature>
<keyword evidence="5 6" id="KW-0472">Membrane</keyword>
<dbReference type="EMBL" id="BFAV01000028">
    <property type="protein sequence ID" value="GBF32408.1"/>
    <property type="molecule type" value="Genomic_DNA"/>
</dbReference>
<gene>
    <name evidence="8" type="ORF">DCCM_0602</name>
</gene>
<evidence type="ECO:0000256" key="4">
    <source>
        <dbReference type="ARBA" id="ARBA00022989"/>
    </source>
</evidence>
<feature type="transmembrane region" description="Helical" evidence="6">
    <location>
        <begin position="247"/>
        <end position="266"/>
    </location>
</feature>
<dbReference type="InterPro" id="IPR037185">
    <property type="entry name" value="EmrE-like"/>
</dbReference>
<protein>
    <submittedName>
        <fullName evidence="8">Permease</fullName>
    </submittedName>
</protein>
<proteinExistence type="inferred from homology"/>
<comment type="subcellular location">
    <subcellularLocation>
        <location evidence="1">Membrane</location>
        <topology evidence="1">Multi-pass membrane protein</topology>
    </subcellularLocation>
</comment>
<feature type="transmembrane region" description="Helical" evidence="6">
    <location>
        <begin position="272"/>
        <end position="290"/>
    </location>
</feature>
<sequence length="305" mass="33575">MFMGEQLKGFICVFSAALLWGISGPIAKYMFNMNVDPFELVQIRLILSFLLIFSFLAVFSKKLLRLEREDYLYVFILGIIGVAVVQFTYLYTISATNVATAVFLEYLAPIFVLTYGVLRGQEVLSRINGTAIILAAAGGYLIVKGNLQGGLAVSTEGLISGLTAASSFAFYTVYTKRGLAKYSPLTIMCWSYAVGAVCWIIYQNPLVSFSHYHGQVWLIIIYYVVLATVVPYGLFFKGLSYLTPLKTGLTANLEPVIAAASAYLMLGEKLTVMQLLGCASILLAVTVIQLRFKNSLKQQFNGPND</sequence>
<keyword evidence="4 6" id="KW-1133">Transmembrane helix</keyword>
<keyword evidence="9" id="KW-1185">Reference proteome</keyword>
<dbReference type="SUPFAM" id="SSF103481">
    <property type="entry name" value="Multidrug resistance efflux transporter EmrE"/>
    <property type="match status" value="2"/>
</dbReference>
<evidence type="ECO:0000313" key="8">
    <source>
        <dbReference type="EMBL" id="GBF32408.1"/>
    </source>
</evidence>
<comment type="caution">
    <text evidence="8">The sequence shown here is derived from an EMBL/GenBank/DDBJ whole genome shotgun (WGS) entry which is preliminary data.</text>
</comment>
<feature type="transmembrane region" description="Helical" evidence="6">
    <location>
        <begin position="71"/>
        <end position="92"/>
    </location>
</feature>
<evidence type="ECO:0000256" key="1">
    <source>
        <dbReference type="ARBA" id="ARBA00004141"/>
    </source>
</evidence>
<organism evidence="8 9">
    <name type="scientific">Desulfocucumis palustris</name>
    <dbReference type="NCBI Taxonomy" id="1898651"/>
    <lineage>
        <taxon>Bacteria</taxon>
        <taxon>Bacillati</taxon>
        <taxon>Bacillota</taxon>
        <taxon>Clostridia</taxon>
        <taxon>Eubacteriales</taxon>
        <taxon>Desulfocucumaceae</taxon>
        <taxon>Desulfocucumis</taxon>
    </lineage>
</organism>
<evidence type="ECO:0000256" key="6">
    <source>
        <dbReference type="SAM" id="Phobius"/>
    </source>
</evidence>
<dbReference type="AlphaFoldDB" id="A0A2L2X8H7"/>
<dbReference type="PANTHER" id="PTHR32322">
    <property type="entry name" value="INNER MEMBRANE TRANSPORTER"/>
    <property type="match status" value="1"/>
</dbReference>
<reference evidence="9" key="1">
    <citation type="submission" date="2018-02" db="EMBL/GenBank/DDBJ databases">
        <title>Genome sequence of Desulfocucumis palustris strain NAW-5.</title>
        <authorList>
            <person name="Watanabe M."/>
            <person name="Kojima H."/>
            <person name="Fukui M."/>
        </authorList>
    </citation>
    <scope>NUCLEOTIDE SEQUENCE [LARGE SCALE GENOMIC DNA]</scope>
    <source>
        <strain evidence="9">NAW-5</strain>
    </source>
</reference>
<accession>A0A2L2X8H7</accession>
<dbReference type="GO" id="GO:0016020">
    <property type="term" value="C:membrane"/>
    <property type="evidence" value="ECO:0007669"/>
    <property type="project" value="UniProtKB-SubCell"/>
</dbReference>
<dbReference type="PANTHER" id="PTHR32322:SF2">
    <property type="entry name" value="EAMA DOMAIN-CONTAINING PROTEIN"/>
    <property type="match status" value="1"/>
</dbReference>
<evidence type="ECO:0000313" key="9">
    <source>
        <dbReference type="Proteomes" id="UP000239549"/>
    </source>
</evidence>
<dbReference type="InterPro" id="IPR000620">
    <property type="entry name" value="EamA_dom"/>
</dbReference>
<evidence type="ECO:0000256" key="2">
    <source>
        <dbReference type="ARBA" id="ARBA00007362"/>
    </source>
</evidence>
<feature type="transmembrane region" description="Helical" evidence="6">
    <location>
        <begin position="98"/>
        <end position="118"/>
    </location>
</feature>
<feature type="domain" description="EamA" evidence="7">
    <location>
        <begin position="8"/>
        <end position="143"/>
    </location>
</feature>
<evidence type="ECO:0000259" key="7">
    <source>
        <dbReference type="Pfam" id="PF00892"/>
    </source>
</evidence>
<feature type="transmembrane region" description="Helical" evidence="6">
    <location>
        <begin position="185"/>
        <end position="202"/>
    </location>
</feature>
<evidence type="ECO:0000256" key="5">
    <source>
        <dbReference type="ARBA" id="ARBA00023136"/>
    </source>
</evidence>
<evidence type="ECO:0000256" key="3">
    <source>
        <dbReference type="ARBA" id="ARBA00022692"/>
    </source>
</evidence>
<feature type="domain" description="EamA" evidence="7">
    <location>
        <begin position="157"/>
        <end position="288"/>
    </location>
</feature>
<comment type="similarity">
    <text evidence="2">Belongs to the EamA transporter family.</text>
</comment>
<dbReference type="Pfam" id="PF00892">
    <property type="entry name" value="EamA"/>
    <property type="match status" value="2"/>
</dbReference>
<name>A0A2L2X8H7_9FIRM</name>
<feature type="transmembrane region" description="Helical" evidence="6">
    <location>
        <begin position="125"/>
        <end position="143"/>
    </location>
</feature>
<feature type="transmembrane region" description="Helical" evidence="6">
    <location>
        <begin position="214"/>
        <end position="235"/>
    </location>
</feature>